<dbReference type="Pfam" id="PF00169">
    <property type="entry name" value="PH"/>
    <property type="match status" value="2"/>
</dbReference>
<dbReference type="InterPro" id="IPR001849">
    <property type="entry name" value="PH_domain"/>
</dbReference>
<accession>A0A2T9ZDH4</accession>
<dbReference type="OrthoDB" id="2157866at2759"/>
<keyword evidence="4" id="KW-1185">Reference proteome</keyword>
<evidence type="ECO:0000313" key="3">
    <source>
        <dbReference type="EMBL" id="PVV02587.1"/>
    </source>
</evidence>
<protein>
    <recommendedName>
        <fullName evidence="2">PH domain-containing protein</fullName>
    </recommendedName>
</protein>
<evidence type="ECO:0000256" key="1">
    <source>
        <dbReference type="SAM" id="MobiDB-lite"/>
    </source>
</evidence>
<evidence type="ECO:0000259" key="2">
    <source>
        <dbReference type="PROSITE" id="PS50003"/>
    </source>
</evidence>
<feature type="domain" description="PH" evidence="2">
    <location>
        <begin position="339"/>
        <end position="439"/>
    </location>
</feature>
<feature type="compositionally biased region" description="Polar residues" evidence="1">
    <location>
        <begin position="243"/>
        <end position="261"/>
    </location>
</feature>
<evidence type="ECO:0000313" key="4">
    <source>
        <dbReference type="Proteomes" id="UP000245609"/>
    </source>
</evidence>
<dbReference type="EMBL" id="MBFS01000400">
    <property type="protein sequence ID" value="PVV02587.1"/>
    <property type="molecule type" value="Genomic_DNA"/>
</dbReference>
<feature type="compositionally biased region" description="Polar residues" evidence="1">
    <location>
        <begin position="195"/>
        <end position="235"/>
    </location>
</feature>
<proteinExistence type="predicted"/>
<name>A0A2T9ZDH4_9FUNG</name>
<dbReference type="SUPFAM" id="SSF50729">
    <property type="entry name" value="PH domain-like"/>
    <property type="match status" value="2"/>
</dbReference>
<dbReference type="AlphaFoldDB" id="A0A2T9ZDH4"/>
<gene>
    <name evidence="3" type="ORF">BB560_002957</name>
</gene>
<dbReference type="InterPro" id="IPR011993">
    <property type="entry name" value="PH-like_dom_sf"/>
</dbReference>
<reference evidence="3 4" key="1">
    <citation type="journal article" date="2018" name="MBio">
        <title>Comparative Genomics Reveals the Core Gene Toolbox for the Fungus-Insect Symbiosis.</title>
        <authorList>
            <person name="Wang Y."/>
            <person name="Stata M."/>
            <person name="Wang W."/>
            <person name="Stajich J.E."/>
            <person name="White M.M."/>
            <person name="Moncalvo J.M."/>
        </authorList>
    </citation>
    <scope>NUCLEOTIDE SEQUENCE [LARGE SCALE GENOMIC DNA]</scope>
    <source>
        <strain evidence="3 4">SC-DP-2</strain>
    </source>
</reference>
<feature type="region of interest" description="Disordered" evidence="1">
    <location>
        <begin position="177"/>
        <end position="266"/>
    </location>
</feature>
<dbReference type="SMART" id="SM00233">
    <property type="entry name" value="PH"/>
    <property type="match status" value="2"/>
</dbReference>
<sequence>MSALLESSQSSRPNSLGPPLYSNPAQKNYFSQNQYALEQSTSPTFLCDSVENKLQKETQLKSGFLKYCKVSKNNKWKTAWCVLRVNALTFYKSEKEYKALKLIKSHEINSIASEGNSCFKISTNDVTIIFKPLSQTNRDKWIQNLEIAKKTSLFLENLPELANLKLPEPPEVPIIQNSISTKDDKQGADAPRVRTSLSSKDVKSSDNQNALSGSNVLLSPSDNSKFLGSPSSQEMSLDDSKLVSATNIGPSSTTQSDITNSKFHRPAPLPLNEDIVANLKINTNLTTSGTESDKKCMFPNVTKHVQFFHNTKDEDEDDEKFISYSPRLEKIQMQLANEIEIRSGYLYKKCRLNRWTHRWFVLRSSSLTYYKNNKEYKVSQLLSPKDIVDIQLHHQMNGKRFMNKKGYIQLITSKRSYWLIHDDYSTASDWVQAIKNWKGNARETVSKEPF</sequence>
<dbReference type="PANTHER" id="PTHR14336">
    <property type="entry name" value="TANDEM PH DOMAIN CONTAINING PROTEIN"/>
    <property type="match status" value="1"/>
</dbReference>
<dbReference type="InterPro" id="IPR051707">
    <property type="entry name" value="PI-Interact_SigTrans_Reg"/>
</dbReference>
<dbReference type="Gene3D" id="2.30.29.30">
    <property type="entry name" value="Pleckstrin-homology domain (PH domain)/Phosphotyrosine-binding domain (PTB)"/>
    <property type="match status" value="2"/>
</dbReference>
<comment type="caution">
    <text evidence="3">The sequence shown here is derived from an EMBL/GenBank/DDBJ whole genome shotgun (WGS) entry which is preliminary data.</text>
</comment>
<feature type="domain" description="PH" evidence="2">
    <location>
        <begin position="58"/>
        <end position="150"/>
    </location>
</feature>
<dbReference type="Proteomes" id="UP000245609">
    <property type="component" value="Unassembled WGS sequence"/>
</dbReference>
<organism evidence="3 4">
    <name type="scientific">Smittium megazygosporum</name>
    <dbReference type="NCBI Taxonomy" id="133381"/>
    <lineage>
        <taxon>Eukaryota</taxon>
        <taxon>Fungi</taxon>
        <taxon>Fungi incertae sedis</taxon>
        <taxon>Zoopagomycota</taxon>
        <taxon>Kickxellomycotina</taxon>
        <taxon>Harpellomycetes</taxon>
        <taxon>Harpellales</taxon>
        <taxon>Legeriomycetaceae</taxon>
        <taxon>Smittium</taxon>
    </lineage>
</organism>
<dbReference type="PROSITE" id="PS50003">
    <property type="entry name" value="PH_DOMAIN"/>
    <property type="match status" value="2"/>
</dbReference>